<dbReference type="Proteomes" id="UP000322159">
    <property type="component" value="Chromosome"/>
</dbReference>
<sequence length="132" mass="13347">MSTPLTTHVDPPSLVTSPAFAQGVIVPAGSLLFVGGQNGIDGEGNVLQGLGPQTEQALRNVKAVLAEAGTGPEHVAKLTIYLTAGADPNEAYGASAAEWPYRTAVTVVTVQPSRPGILVEIEAVAAIPAPAP</sequence>
<dbReference type="SUPFAM" id="SSF55298">
    <property type="entry name" value="YjgF-like"/>
    <property type="match status" value="1"/>
</dbReference>
<name>A0A5C1Y4Z8_9MICO</name>
<dbReference type="Pfam" id="PF01042">
    <property type="entry name" value="Ribonuc_L-PSP"/>
    <property type="match status" value="1"/>
</dbReference>
<dbReference type="PANTHER" id="PTHR11803:SF39">
    <property type="entry name" value="2-IMINOBUTANOATE_2-IMINOPROPANOATE DEAMINASE"/>
    <property type="match status" value="1"/>
</dbReference>
<proteinExistence type="predicted"/>
<dbReference type="Gene3D" id="3.30.1330.40">
    <property type="entry name" value="RutC-like"/>
    <property type="match status" value="1"/>
</dbReference>
<dbReference type="AlphaFoldDB" id="A0A5C1Y4Z8"/>
<accession>A0A5C1Y4Z8</accession>
<dbReference type="KEGG" id="lyk:FLP23_03230"/>
<dbReference type="RefSeq" id="WP_149324543.1">
    <property type="nucleotide sequence ID" value="NZ_CP043504.1"/>
</dbReference>
<dbReference type="CDD" id="cd00448">
    <property type="entry name" value="YjgF_YER057c_UK114_family"/>
    <property type="match status" value="1"/>
</dbReference>
<dbReference type="OrthoDB" id="3212792at2"/>
<keyword evidence="2" id="KW-1185">Reference proteome</keyword>
<gene>
    <name evidence="1" type="ORF">FLP23_03230</name>
</gene>
<dbReference type="EMBL" id="CP043504">
    <property type="protein sequence ID" value="QEO09113.1"/>
    <property type="molecule type" value="Genomic_DNA"/>
</dbReference>
<evidence type="ECO:0000313" key="2">
    <source>
        <dbReference type="Proteomes" id="UP000322159"/>
    </source>
</evidence>
<dbReference type="InterPro" id="IPR035959">
    <property type="entry name" value="RutC-like_sf"/>
</dbReference>
<reference evidence="1 2" key="1">
    <citation type="submission" date="2019-09" db="EMBL/GenBank/DDBJ databases">
        <title>Genome sequencing of strain KACC 19322.</title>
        <authorList>
            <person name="Heo J."/>
            <person name="Kim S.-J."/>
            <person name="Kim J.-S."/>
            <person name="Hong S.-B."/>
            <person name="Kwon S.-W."/>
        </authorList>
    </citation>
    <scope>NUCLEOTIDE SEQUENCE [LARGE SCALE GENOMIC DNA]</scope>
    <source>
        <strain evidence="1 2">KACC 19322</strain>
    </source>
</reference>
<organism evidence="1 2">
    <name type="scientific">Protaetiibacter larvae</name>
    <dbReference type="NCBI Taxonomy" id="2592654"/>
    <lineage>
        <taxon>Bacteria</taxon>
        <taxon>Bacillati</taxon>
        <taxon>Actinomycetota</taxon>
        <taxon>Actinomycetes</taxon>
        <taxon>Micrococcales</taxon>
        <taxon>Microbacteriaceae</taxon>
        <taxon>Protaetiibacter</taxon>
    </lineage>
</organism>
<protein>
    <submittedName>
        <fullName evidence="1">RidA family protein</fullName>
    </submittedName>
</protein>
<dbReference type="GO" id="GO:0005829">
    <property type="term" value="C:cytosol"/>
    <property type="evidence" value="ECO:0007669"/>
    <property type="project" value="TreeGrafter"/>
</dbReference>
<dbReference type="GO" id="GO:0019239">
    <property type="term" value="F:deaminase activity"/>
    <property type="evidence" value="ECO:0007669"/>
    <property type="project" value="TreeGrafter"/>
</dbReference>
<dbReference type="PANTHER" id="PTHR11803">
    <property type="entry name" value="2-IMINOBUTANOATE/2-IMINOPROPANOATE DEAMINASE RIDA"/>
    <property type="match status" value="1"/>
</dbReference>
<dbReference type="InterPro" id="IPR006175">
    <property type="entry name" value="YjgF/YER057c/UK114"/>
</dbReference>
<evidence type="ECO:0000313" key="1">
    <source>
        <dbReference type="EMBL" id="QEO09113.1"/>
    </source>
</evidence>